<keyword evidence="15" id="KW-1185">Reference proteome</keyword>
<dbReference type="RefSeq" id="WP_134170535.1">
    <property type="nucleotide sequence ID" value="NZ_SODD01000035.1"/>
</dbReference>
<evidence type="ECO:0000256" key="13">
    <source>
        <dbReference type="RuleBase" id="RU003322"/>
    </source>
</evidence>
<evidence type="ECO:0000313" key="15">
    <source>
        <dbReference type="Proteomes" id="UP000294743"/>
    </source>
</evidence>
<evidence type="ECO:0000256" key="9">
    <source>
        <dbReference type="ARBA" id="ARBA00023186"/>
    </source>
</evidence>
<name>A0A4R7ZB37_9FIRM</name>
<evidence type="ECO:0000256" key="3">
    <source>
        <dbReference type="ARBA" id="ARBA00014415"/>
    </source>
</evidence>
<dbReference type="PROSITE" id="PS00329">
    <property type="entry name" value="HSP70_2"/>
    <property type="match status" value="1"/>
</dbReference>
<dbReference type="GO" id="GO:0140662">
    <property type="term" value="F:ATP-dependent protein folding chaperone"/>
    <property type="evidence" value="ECO:0007669"/>
    <property type="project" value="InterPro"/>
</dbReference>
<dbReference type="FunFam" id="3.30.420.40:FF:000071">
    <property type="entry name" value="Molecular chaperone DnaK"/>
    <property type="match status" value="1"/>
</dbReference>
<dbReference type="SUPFAM" id="SSF53067">
    <property type="entry name" value="Actin-like ATPase domain"/>
    <property type="match status" value="2"/>
</dbReference>
<sequence length="580" mass="65013">MAIIGIDLGTTNSTAVVYKEGKVEFIPNAFGDYLTPSVVSKDGDSIIVGKIAKERLVHHADKTAALFKREMGNQTIIRLGKDKYTPEKLSAVVVQQLVADAEAYLQEKVEEIVISVPAYFNAKQRLATKKIGDLLGIKVERLINEPSAAAIACRDQEEDETFIVFDFGGGTLDVSVVDCFANVINICAIAGNNQLGGSDFDIAIANTFIQQSKFPAKTVNDFVGANRNSLLYEAERVKLALQDQDEVWMRYHFHKRTYELLFTRDMLYTCAKPIFEKLKTVIGTAVKDSGFHAPEFTGVILVGGSSYMPVVQDYLRELLAIPIMTSPDMNLLVAKGLGTYIAIKERKEEVASLVVTDVCPFSLSTAVVSEIDPSVHLADVLIEKNTVLPTSKSLLLSPANLGQKHVNIQVYQGESAYAKYNVLLGRRHVDLPVNFDRPEMFTLTYSYDINSMLFVEVLVHSTQERSIFQVGESDYLEDITSKQTLEQIKDISLKITRKPEIDLLEARILRVCEQTSKQKSKHLIEYWMETEKELKSNGQSLRKQHQIIEQAHRVLDMYEKDNDLDRLDIFSDDDSKGFLS</sequence>
<evidence type="ECO:0000256" key="6">
    <source>
        <dbReference type="ARBA" id="ARBA00022741"/>
    </source>
</evidence>
<evidence type="ECO:0000256" key="8">
    <source>
        <dbReference type="ARBA" id="ARBA00023016"/>
    </source>
</evidence>
<organism evidence="14 15">
    <name type="scientific">Breznakia blatticola</name>
    <dbReference type="NCBI Taxonomy" id="1754012"/>
    <lineage>
        <taxon>Bacteria</taxon>
        <taxon>Bacillati</taxon>
        <taxon>Bacillota</taxon>
        <taxon>Erysipelotrichia</taxon>
        <taxon>Erysipelotrichales</taxon>
        <taxon>Erysipelotrichaceae</taxon>
        <taxon>Breznakia</taxon>
    </lineage>
</organism>
<dbReference type="PROSITE" id="PS00297">
    <property type="entry name" value="HSP70_1"/>
    <property type="match status" value="1"/>
</dbReference>
<dbReference type="PRINTS" id="PR00301">
    <property type="entry name" value="HEATSHOCK70"/>
</dbReference>
<proteinExistence type="inferred from homology"/>
<dbReference type="PROSITE" id="PS01036">
    <property type="entry name" value="HSP70_3"/>
    <property type="match status" value="1"/>
</dbReference>
<comment type="function">
    <text evidence="1">Acts as a chaperone.</text>
</comment>
<dbReference type="Gene3D" id="3.90.640.10">
    <property type="entry name" value="Actin, Chain A, domain 4"/>
    <property type="match status" value="1"/>
</dbReference>
<accession>A0A4R7ZB37</accession>
<evidence type="ECO:0000256" key="12">
    <source>
        <dbReference type="ARBA" id="ARBA00033103"/>
    </source>
</evidence>
<dbReference type="GO" id="GO:0005524">
    <property type="term" value="F:ATP binding"/>
    <property type="evidence" value="ECO:0007669"/>
    <property type="project" value="UniProtKB-KW"/>
</dbReference>
<gene>
    <name evidence="14" type="ORF">EDD63_13514</name>
</gene>
<dbReference type="Gene3D" id="3.30.420.40">
    <property type="match status" value="2"/>
</dbReference>
<keyword evidence="6 13" id="KW-0547">Nucleotide-binding</keyword>
<evidence type="ECO:0000313" key="14">
    <source>
        <dbReference type="EMBL" id="TDW14669.1"/>
    </source>
</evidence>
<dbReference type="EMBL" id="SODD01000035">
    <property type="protein sequence ID" value="TDW14669.1"/>
    <property type="molecule type" value="Genomic_DNA"/>
</dbReference>
<dbReference type="Pfam" id="PF00012">
    <property type="entry name" value="HSP70"/>
    <property type="match status" value="2"/>
</dbReference>
<keyword evidence="7 13" id="KW-0067">ATP-binding</keyword>
<comment type="similarity">
    <text evidence="2 13">Belongs to the heat shock protein 70 family.</text>
</comment>
<dbReference type="OrthoDB" id="9766019at2"/>
<dbReference type="SUPFAM" id="SSF100920">
    <property type="entry name" value="Heat shock protein 70kD (HSP70), peptide-binding domain"/>
    <property type="match status" value="1"/>
</dbReference>
<evidence type="ECO:0000256" key="5">
    <source>
        <dbReference type="ARBA" id="ARBA00022553"/>
    </source>
</evidence>
<evidence type="ECO:0000256" key="7">
    <source>
        <dbReference type="ARBA" id="ARBA00022840"/>
    </source>
</evidence>
<dbReference type="AlphaFoldDB" id="A0A4R7ZB37"/>
<evidence type="ECO:0000256" key="11">
    <source>
        <dbReference type="ARBA" id="ARBA00030945"/>
    </source>
</evidence>
<dbReference type="InterPro" id="IPR018181">
    <property type="entry name" value="Heat_shock_70_CS"/>
</dbReference>
<comment type="caution">
    <text evidence="14">The sequence shown here is derived from an EMBL/GenBank/DDBJ whole genome shotgun (WGS) entry which is preliminary data.</text>
</comment>
<evidence type="ECO:0000256" key="1">
    <source>
        <dbReference type="ARBA" id="ARBA00002290"/>
    </source>
</evidence>
<dbReference type="InterPro" id="IPR013126">
    <property type="entry name" value="Hsp_70_fam"/>
</dbReference>
<dbReference type="InterPro" id="IPR029047">
    <property type="entry name" value="HSP70_peptide-bd_sf"/>
</dbReference>
<dbReference type="Gene3D" id="2.60.34.10">
    <property type="entry name" value="Substrate Binding Domain Of DNAk, Chain A, domain 1"/>
    <property type="match status" value="1"/>
</dbReference>
<dbReference type="InterPro" id="IPR043129">
    <property type="entry name" value="ATPase_NBD"/>
</dbReference>
<dbReference type="Proteomes" id="UP000294743">
    <property type="component" value="Unassembled WGS sequence"/>
</dbReference>
<protein>
    <recommendedName>
        <fullName evidence="3">Chaperone protein DnaK</fullName>
    </recommendedName>
    <alternativeName>
        <fullName evidence="4">Chaperone protein dnaK</fullName>
    </alternativeName>
    <alternativeName>
        <fullName evidence="12">HSP70</fullName>
    </alternativeName>
    <alternativeName>
        <fullName evidence="11">Heat shock 70 kDa protein</fullName>
    </alternativeName>
    <alternativeName>
        <fullName evidence="10">Heat shock protein 70</fullName>
    </alternativeName>
</protein>
<dbReference type="PANTHER" id="PTHR19375">
    <property type="entry name" value="HEAT SHOCK PROTEIN 70KDA"/>
    <property type="match status" value="1"/>
</dbReference>
<evidence type="ECO:0000256" key="2">
    <source>
        <dbReference type="ARBA" id="ARBA00007381"/>
    </source>
</evidence>
<reference evidence="14 15" key="1">
    <citation type="submission" date="2019-03" db="EMBL/GenBank/DDBJ databases">
        <title>Genomic Encyclopedia of Type Strains, Phase IV (KMG-IV): sequencing the most valuable type-strain genomes for metagenomic binning, comparative biology and taxonomic classification.</title>
        <authorList>
            <person name="Goeker M."/>
        </authorList>
    </citation>
    <scope>NUCLEOTIDE SEQUENCE [LARGE SCALE GENOMIC DNA]</scope>
    <source>
        <strain evidence="14 15">DSM 28867</strain>
    </source>
</reference>
<keyword evidence="9" id="KW-0143">Chaperone</keyword>
<keyword evidence="8" id="KW-0346">Stress response</keyword>
<evidence type="ECO:0000256" key="4">
    <source>
        <dbReference type="ARBA" id="ARBA00017249"/>
    </source>
</evidence>
<evidence type="ECO:0000256" key="10">
    <source>
        <dbReference type="ARBA" id="ARBA00030019"/>
    </source>
</evidence>
<keyword evidence="5" id="KW-0597">Phosphoprotein</keyword>